<organism evidence="6 7">
    <name type="scientific">Ascoidea rubescens DSM 1968</name>
    <dbReference type="NCBI Taxonomy" id="1344418"/>
    <lineage>
        <taxon>Eukaryota</taxon>
        <taxon>Fungi</taxon>
        <taxon>Dikarya</taxon>
        <taxon>Ascomycota</taxon>
        <taxon>Saccharomycotina</taxon>
        <taxon>Saccharomycetes</taxon>
        <taxon>Ascoideaceae</taxon>
        <taxon>Ascoidea</taxon>
    </lineage>
</organism>
<keyword evidence="7" id="KW-1185">Reference proteome</keyword>
<dbReference type="GO" id="GO:0015035">
    <property type="term" value="F:protein-disulfide reductase activity"/>
    <property type="evidence" value="ECO:0007669"/>
    <property type="project" value="InterPro"/>
</dbReference>
<feature type="domain" description="Thioredoxin" evidence="5">
    <location>
        <begin position="1"/>
        <end position="103"/>
    </location>
</feature>
<accession>A0A1D2VPK0</accession>
<keyword evidence="4" id="KW-0676">Redox-active center</keyword>
<protein>
    <recommendedName>
        <fullName evidence="2">Thioredoxin</fullName>
    </recommendedName>
</protein>
<dbReference type="CDD" id="cd02947">
    <property type="entry name" value="TRX_family"/>
    <property type="match status" value="1"/>
</dbReference>
<dbReference type="Proteomes" id="UP000095038">
    <property type="component" value="Unassembled WGS sequence"/>
</dbReference>
<dbReference type="PANTHER" id="PTHR46115">
    <property type="entry name" value="THIOREDOXIN-LIKE PROTEIN 1"/>
    <property type="match status" value="1"/>
</dbReference>
<feature type="active site" description="Nucleophile" evidence="3">
    <location>
        <position position="30"/>
    </location>
</feature>
<feature type="active site" description="Nucleophile" evidence="3">
    <location>
        <position position="33"/>
    </location>
</feature>
<dbReference type="Gene3D" id="3.40.30.10">
    <property type="entry name" value="Glutaredoxin"/>
    <property type="match status" value="1"/>
</dbReference>
<dbReference type="STRING" id="1344418.A0A1D2VPK0"/>
<proteinExistence type="inferred from homology"/>
<evidence type="ECO:0000313" key="7">
    <source>
        <dbReference type="Proteomes" id="UP000095038"/>
    </source>
</evidence>
<comment type="similarity">
    <text evidence="2">Belongs to the thioredoxin family.</text>
</comment>
<dbReference type="PIRSF" id="PIRSF000077">
    <property type="entry name" value="Thioredoxin"/>
    <property type="match status" value="1"/>
</dbReference>
<dbReference type="FunFam" id="3.40.30.10:FF:000245">
    <property type="entry name" value="Thioredoxin"/>
    <property type="match status" value="1"/>
</dbReference>
<evidence type="ECO:0000256" key="2">
    <source>
        <dbReference type="PIRNR" id="PIRNR000077"/>
    </source>
</evidence>
<dbReference type="InterPro" id="IPR005746">
    <property type="entry name" value="Thioredoxin"/>
</dbReference>
<evidence type="ECO:0000256" key="4">
    <source>
        <dbReference type="PIRSR" id="PIRSR000077-4"/>
    </source>
</evidence>
<dbReference type="GeneID" id="30963810"/>
<dbReference type="FunCoup" id="A0A1D2VPK0">
    <property type="interactions" value="614"/>
</dbReference>
<dbReference type="SUPFAM" id="SSF52833">
    <property type="entry name" value="Thioredoxin-like"/>
    <property type="match status" value="1"/>
</dbReference>
<dbReference type="RefSeq" id="XP_020049848.1">
    <property type="nucleotide sequence ID" value="XM_020190174.1"/>
</dbReference>
<evidence type="ECO:0000256" key="3">
    <source>
        <dbReference type="PIRSR" id="PIRSR000077-1"/>
    </source>
</evidence>
<dbReference type="InParanoid" id="A0A1D2VPK0"/>
<dbReference type="OrthoDB" id="10263751at2759"/>
<dbReference type="PRINTS" id="PR00421">
    <property type="entry name" value="THIOREDOXIN"/>
</dbReference>
<reference evidence="7" key="1">
    <citation type="submission" date="2016-05" db="EMBL/GenBank/DDBJ databases">
        <title>Comparative genomics of biotechnologically important yeasts.</title>
        <authorList>
            <consortium name="DOE Joint Genome Institute"/>
            <person name="Riley R."/>
            <person name="Haridas S."/>
            <person name="Wolfe K.H."/>
            <person name="Lopes M.R."/>
            <person name="Hittinger C.T."/>
            <person name="Goker M."/>
            <person name="Salamov A."/>
            <person name="Wisecaver J."/>
            <person name="Long T.M."/>
            <person name="Aerts A.L."/>
            <person name="Barry K."/>
            <person name="Choi C."/>
            <person name="Clum A."/>
            <person name="Coughlan A.Y."/>
            <person name="Deshpande S."/>
            <person name="Douglass A.P."/>
            <person name="Hanson S.J."/>
            <person name="Klenk H.-P."/>
            <person name="Labutti K."/>
            <person name="Lapidus A."/>
            <person name="Lindquist E."/>
            <person name="Lipzen A."/>
            <person name="Meier-Kolthoff J.P."/>
            <person name="Ohm R.A."/>
            <person name="Otillar R.P."/>
            <person name="Pangilinan J."/>
            <person name="Peng Y."/>
            <person name="Rokas A."/>
            <person name="Rosa C.A."/>
            <person name="Scheuner C."/>
            <person name="Sibirny A.A."/>
            <person name="Slot J.C."/>
            <person name="Stielow J.B."/>
            <person name="Sun H."/>
            <person name="Kurtzman C.P."/>
            <person name="Blackwell M."/>
            <person name="Grigoriev I.V."/>
            <person name="Jeffries T.W."/>
        </authorList>
    </citation>
    <scope>NUCLEOTIDE SEQUENCE [LARGE SCALE GENOMIC DNA]</scope>
    <source>
        <strain evidence="7">DSM 1968</strain>
    </source>
</reference>
<dbReference type="EMBL" id="KV454475">
    <property type="protein sequence ID" value="ODV63541.1"/>
    <property type="molecule type" value="Genomic_DNA"/>
</dbReference>
<evidence type="ECO:0000259" key="5">
    <source>
        <dbReference type="PROSITE" id="PS51352"/>
    </source>
</evidence>
<feature type="site" description="Contributes to redox potential value" evidence="3">
    <location>
        <position position="32"/>
    </location>
</feature>
<feature type="site" description="Contributes to redox potential value" evidence="3">
    <location>
        <position position="31"/>
    </location>
</feature>
<keyword evidence="1 4" id="KW-1015">Disulfide bond</keyword>
<dbReference type="InterPro" id="IPR036249">
    <property type="entry name" value="Thioredoxin-like_sf"/>
</dbReference>
<gene>
    <name evidence="6" type="ORF">ASCRUDRAFT_30291</name>
</gene>
<dbReference type="Pfam" id="PF00085">
    <property type="entry name" value="Thioredoxin"/>
    <property type="match status" value="1"/>
</dbReference>
<feature type="site" description="Deprotonates C-terminal active site Cys" evidence="3">
    <location>
        <position position="24"/>
    </location>
</feature>
<evidence type="ECO:0000256" key="1">
    <source>
        <dbReference type="ARBA" id="ARBA00023157"/>
    </source>
</evidence>
<dbReference type="AlphaFoldDB" id="A0A1D2VPK0"/>
<feature type="disulfide bond" description="Redox-active" evidence="4">
    <location>
        <begin position="30"/>
        <end position="33"/>
    </location>
</feature>
<dbReference type="PROSITE" id="PS00194">
    <property type="entry name" value="THIOREDOXIN_1"/>
    <property type="match status" value="1"/>
</dbReference>
<sequence length="103" mass="11431">MVQTLTSKTDFEAAIKSEKLVVVDFFATWCGPCKMIAPILEKLSEKHTGVSFYKVDVDAVPDVSHDQDITAMPTLKFFKDGKLIKTVVGANIQEIQRTIVENA</sequence>
<dbReference type="NCBIfam" id="TIGR01068">
    <property type="entry name" value="thioredoxin"/>
    <property type="match status" value="1"/>
</dbReference>
<name>A0A1D2VPK0_9ASCO</name>
<evidence type="ECO:0000313" key="6">
    <source>
        <dbReference type="EMBL" id="ODV63541.1"/>
    </source>
</evidence>
<dbReference type="InterPro" id="IPR017937">
    <property type="entry name" value="Thioredoxin_CS"/>
</dbReference>
<dbReference type="PROSITE" id="PS51352">
    <property type="entry name" value="THIOREDOXIN_2"/>
    <property type="match status" value="1"/>
</dbReference>
<dbReference type="InterPro" id="IPR013766">
    <property type="entry name" value="Thioredoxin_domain"/>
</dbReference>